<gene>
    <name evidence="1" type="ORF">CAMSH0001_0376</name>
</gene>
<evidence type="ECO:0000313" key="1">
    <source>
        <dbReference type="EMBL" id="EET79879.1"/>
    </source>
</evidence>
<dbReference type="Proteomes" id="UP000003107">
    <property type="component" value="Unassembled WGS sequence"/>
</dbReference>
<sequence length="75" mass="8719">MAGLHQIYELNLSPKSVKSRLINICILRHKNKAGRLNLALKFNRKNYQNLRQACKNKLQNIKFGKSGRESQPKRT</sequence>
<keyword evidence="2" id="KW-1185">Reference proteome</keyword>
<proteinExistence type="predicted"/>
<protein>
    <submittedName>
        <fullName evidence="1">Uncharacterized protein</fullName>
    </submittedName>
</protein>
<reference evidence="1 2" key="1">
    <citation type="submission" date="2009-07" db="EMBL/GenBank/DDBJ databases">
        <authorList>
            <person name="Madupu R."/>
            <person name="Sebastian Y."/>
            <person name="Durkin A.S."/>
            <person name="Torralba M."/>
            <person name="Methe B."/>
            <person name="Sutton G.G."/>
            <person name="Strausberg R.L."/>
            <person name="Nelson K.E."/>
        </authorList>
    </citation>
    <scope>NUCLEOTIDE SEQUENCE [LARGE SCALE GENOMIC DNA]</scope>
    <source>
        <strain evidence="1 2">RM3277</strain>
    </source>
</reference>
<dbReference type="AlphaFoldDB" id="C6RF71"/>
<comment type="caution">
    <text evidence="1">The sequence shown here is derived from an EMBL/GenBank/DDBJ whole genome shotgun (WGS) entry which is preliminary data.</text>
</comment>
<name>C6RF71_9BACT</name>
<dbReference type="STRING" id="553219.CAMSH0001_0376"/>
<dbReference type="EMBL" id="ACVQ01000017">
    <property type="protein sequence ID" value="EET79879.1"/>
    <property type="molecule type" value="Genomic_DNA"/>
</dbReference>
<organism evidence="1 2">
    <name type="scientific">Campylobacter showae RM3277</name>
    <dbReference type="NCBI Taxonomy" id="553219"/>
    <lineage>
        <taxon>Bacteria</taxon>
        <taxon>Pseudomonadati</taxon>
        <taxon>Campylobacterota</taxon>
        <taxon>Epsilonproteobacteria</taxon>
        <taxon>Campylobacterales</taxon>
        <taxon>Campylobacteraceae</taxon>
        <taxon>Campylobacter</taxon>
    </lineage>
</organism>
<accession>C6RF71</accession>
<evidence type="ECO:0000313" key="2">
    <source>
        <dbReference type="Proteomes" id="UP000003107"/>
    </source>
</evidence>